<dbReference type="eggNOG" id="COG3142">
    <property type="taxonomic scope" value="Bacteria"/>
</dbReference>
<dbReference type="AlphaFoldDB" id="D1W371"/>
<dbReference type="PANTHER" id="PTHR12598:SF0">
    <property type="entry name" value="COPPER HOMEOSTASIS PROTEIN CUTC HOMOLOG"/>
    <property type="match status" value="1"/>
</dbReference>
<proteinExistence type="inferred from homology"/>
<evidence type="ECO:0000313" key="3">
    <source>
        <dbReference type="EMBL" id="EFA93028.1"/>
    </source>
</evidence>
<dbReference type="Proteomes" id="UP000005283">
    <property type="component" value="Unassembled WGS sequence"/>
</dbReference>
<evidence type="ECO:0000256" key="2">
    <source>
        <dbReference type="HAMAP-Rule" id="MF_00795"/>
    </source>
</evidence>
<dbReference type="Pfam" id="PF03932">
    <property type="entry name" value="CutC"/>
    <property type="match status" value="1"/>
</dbReference>
<comment type="caution">
    <text evidence="2">Once thought to be involved in copper homeostasis, experiments in E.coli have shown this is not the case.</text>
</comment>
<dbReference type="STRING" id="679190.HMPREF0650_1064"/>
<accession>D1W371</accession>
<gene>
    <name evidence="2" type="primary">cutC</name>
    <name evidence="3" type="ORF">HMPREF0650_1064</name>
</gene>
<dbReference type="EMBL" id="ADEG01000016">
    <property type="protein sequence ID" value="EFA93028.1"/>
    <property type="molecule type" value="Genomic_DNA"/>
</dbReference>
<protein>
    <recommendedName>
        <fullName evidence="2">PF03932 family protein CutC</fullName>
    </recommendedName>
</protein>
<dbReference type="SUPFAM" id="SSF110395">
    <property type="entry name" value="CutC-like"/>
    <property type="match status" value="1"/>
</dbReference>
<reference evidence="3 4" key="1">
    <citation type="submission" date="2009-12" db="EMBL/GenBank/DDBJ databases">
        <title>Genome Sequence of Prevotella buccalis ATCC 35310.</title>
        <authorList>
            <person name="Durkin A.S."/>
            <person name="Madupu R."/>
            <person name="Torralba M."/>
            <person name="Methe B."/>
            <person name="Sutton G."/>
            <person name="Strausberg R.L."/>
            <person name="Nelson K.E."/>
        </authorList>
    </citation>
    <scope>NUCLEOTIDE SEQUENCE [LARGE SCALE GENOMIC DNA]</scope>
    <source>
        <strain evidence="3 4">ATCC 35310</strain>
    </source>
</reference>
<dbReference type="GO" id="GO:0005507">
    <property type="term" value="F:copper ion binding"/>
    <property type="evidence" value="ECO:0007669"/>
    <property type="project" value="TreeGrafter"/>
</dbReference>
<dbReference type="FunFam" id="3.20.20.380:FF:000001">
    <property type="entry name" value="Copper homeostasis protein CutC"/>
    <property type="match status" value="1"/>
</dbReference>
<sequence>MNIRRARLGSLDVFISIYILMSENDYQFEICANSVESCLAAQAGGANRVELCAGIPEGGTTPSYGDIKMAREHLDKTRLHVIIRPRGGDFLYSSLEIKCMLADIDICKQLGVDGVVFGCLTKNGGIDIENNQLLLSHAKGMSTTFHRAFDRCKHPFEALEQLIDLGFDRILTSGQQPTAEEGIEMLKQLQHRAQGRINILAGCGINETNIVHIAQCTLVKEFHFSARESVYSQMEYHNPSVYMGMAGQDEMTTEVTTERRVRNTIQALLHSTR</sequence>
<organism evidence="3 4">
    <name type="scientific">Hoylesella buccalis ATCC 35310</name>
    <dbReference type="NCBI Taxonomy" id="679190"/>
    <lineage>
        <taxon>Bacteria</taxon>
        <taxon>Pseudomonadati</taxon>
        <taxon>Bacteroidota</taxon>
        <taxon>Bacteroidia</taxon>
        <taxon>Bacteroidales</taxon>
        <taxon>Prevotellaceae</taxon>
        <taxon>Hoylesella</taxon>
    </lineage>
</organism>
<evidence type="ECO:0000313" key="4">
    <source>
        <dbReference type="Proteomes" id="UP000005283"/>
    </source>
</evidence>
<dbReference type="InterPro" id="IPR005627">
    <property type="entry name" value="CutC-like"/>
</dbReference>
<dbReference type="HAMAP" id="MF_00795">
    <property type="entry name" value="CutC"/>
    <property type="match status" value="1"/>
</dbReference>
<dbReference type="PANTHER" id="PTHR12598">
    <property type="entry name" value="COPPER HOMEOSTASIS PROTEIN CUTC"/>
    <property type="match status" value="1"/>
</dbReference>
<dbReference type="Gene3D" id="3.20.20.380">
    <property type="entry name" value="Copper homeostasis (CutC) domain"/>
    <property type="match status" value="1"/>
</dbReference>
<comment type="caution">
    <text evidence="3">The sequence shown here is derived from an EMBL/GenBank/DDBJ whole genome shotgun (WGS) entry which is preliminary data.</text>
</comment>
<evidence type="ECO:0000256" key="1">
    <source>
        <dbReference type="ARBA" id="ARBA00007768"/>
    </source>
</evidence>
<name>D1W371_9BACT</name>
<keyword evidence="2" id="KW-0963">Cytoplasm</keyword>
<keyword evidence="4" id="KW-1185">Reference proteome</keyword>
<comment type="similarity">
    <text evidence="1 2">Belongs to the CutC family.</text>
</comment>
<dbReference type="GO" id="GO:0005737">
    <property type="term" value="C:cytoplasm"/>
    <property type="evidence" value="ECO:0007669"/>
    <property type="project" value="UniProtKB-SubCell"/>
</dbReference>
<comment type="subcellular location">
    <subcellularLocation>
        <location evidence="2">Cytoplasm</location>
    </subcellularLocation>
</comment>
<dbReference type="InterPro" id="IPR036822">
    <property type="entry name" value="CutC-like_dom_sf"/>
</dbReference>